<reference evidence="2" key="2">
    <citation type="submission" date="2023-01" db="EMBL/GenBank/DDBJ databases">
        <title>Draft genome sequence of Paraferrimonas sedimenticola strain NBRC 101628.</title>
        <authorList>
            <person name="Sun Q."/>
            <person name="Mori K."/>
        </authorList>
    </citation>
    <scope>NUCLEOTIDE SEQUENCE</scope>
    <source>
        <strain evidence="2">NBRC 101628</strain>
    </source>
</reference>
<keyword evidence="3" id="KW-1185">Reference proteome</keyword>
<dbReference type="InterPro" id="IPR044922">
    <property type="entry name" value="DUF2063_N_sf"/>
</dbReference>
<dbReference type="EMBL" id="BSNC01000001">
    <property type="protein sequence ID" value="GLP94859.1"/>
    <property type="molecule type" value="Genomic_DNA"/>
</dbReference>
<dbReference type="InterPro" id="IPR018640">
    <property type="entry name" value="DUF2063"/>
</dbReference>
<dbReference type="AlphaFoldDB" id="A0AA37RU49"/>
<dbReference type="Proteomes" id="UP001161422">
    <property type="component" value="Unassembled WGS sequence"/>
</dbReference>
<name>A0AA37RU49_9GAMM</name>
<gene>
    <name evidence="2" type="ORF">GCM10007895_01650</name>
</gene>
<comment type="caution">
    <text evidence="2">The sequence shown here is derived from an EMBL/GenBank/DDBJ whole genome shotgun (WGS) entry which is preliminary data.</text>
</comment>
<dbReference type="Pfam" id="PF09836">
    <property type="entry name" value="DUF2063"/>
    <property type="match status" value="1"/>
</dbReference>
<feature type="domain" description="Putative DNA-binding" evidence="1">
    <location>
        <begin position="10"/>
        <end position="90"/>
    </location>
</feature>
<reference evidence="2" key="1">
    <citation type="journal article" date="2014" name="Int. J. Syst. Evol. Microbiol.">
        <title>Complete genome sequence of Corynebacterium casei LMG S-19264T (=DSM 44701T), isolated from a smear-ripened cheese.</title>
        <authorList>
            <consortium name="US DOE Joint Genome Institute (JGI-PGF)"/>
            <person name="Walter F."/>
            <person name="Albersmeier A."/>
            <person name="Kalinowski J."/>
            <person name="Ruckert C."/>
        </authorList>
    </citation>
    <scope>NUCLEOTIDE SEQUENCE</scope>
    <source>
        <strain evidence="2">NBRC 101628</strain>
    </source>
</reference>
<sequence length="237" mass="26597">MPSSGLKDWQSKLVAVSTAPKALQTEHKRAAIYRNNTRLGLRGALRNCYPHLMQRLGHSGFSALADDYQRQHPLTQASLDDYAHGLIPWLDNEHQIYAGLACEYLAQLARLEWGYQACHSAPVDKPNAITDLSGLSPQQSMDLCFQRQANVQIGELSQIATAWADWLPKSLNSSAYYAWVRNDYQPQLHAIEASDYALLSRLEDASSLGSLIEAEVDIRPLSDCWQRGWLFTVADPR</sequence>
<dbReference type="RefSeq" id="WP_095506224.1">
    <property type="nucleotide sequence ID" value="NZ_BSNC01000001.1"/>
</dbReference>
<dbReference type="Gene3D" id="1.10.150.690">
    <property type="entry name" value="DUF2063"/>
    <property type="match status" value="1"/>
</dbReference>
<evidence type="ECO:0000259" key="1">
    <source>
        <dbReference type="Pfam" id="PF09836"/>
    </source>
</evidence>
<evidence type="ECO:0000313" key="2">
    <source>
        <dbReference type="EMBL" id="GLP94859.1"/>
    </source>
</evidence>
<accession>A0AA37RU49</accession>
<organism evidence="2 3">
    <name type="scientific">Paraferrimonas sedimenticola</name>
    <dbReference type="NCBI Taxonomy" id="375674"/>
    <lineage>
        <taxon>Bacteria</taxon>
        <taxon>Pseudomonadati</taxon>
        <taxon>Pseudomonadota</taxon>
        <taxon>Gammaproteobacteria</taxon>
        <taxon>Alteromonadales</taxon>
        <taxon>Ferrimonadaceae</taxon>
        <taxon>Paraferrimonas</taxon>
    </lineage>
</organism>
<proteinExistence type="predicted"/>
<evidence type="ECO:0000313" key="3">
    <source>
        <dbReference type="Proteomes" id="UP001161422"/>
    </source>
</evidence>
<protein>
    <recommendedName>
        <fullName evidence="1">Putative DNA-binding domain-containing protein</fullName>
    </recommendedName>
</protein>